<accession>A0A255DD49</accession>
<protein>
    <recommendedName>
        <fullName evidence="3">DUF3562 domain-containing protein</fullName>
    </recommendedName>
</protein>
<evidence type="ECO:0000313" key="2">
    <source>
        <dbReference type="Proteomes" id="UP000216063"/>
    </source>
</evidence>
<dbReference type="Gene3D" id="1.10.8.1060">
    <property type="entry name" value="Corynebacterium glutamicum thioredoxin-dependent arsenate reductase, N-terminal domain"/>
    <property type="match status" value="1"/>
</dbReference>
<reference evidence="1 2" key="1">
    <citation type="submission" date="2017-07" db="EMBL/GenBank/DDBJ databases">
        <title>The new phylogeny of genus Mycobacterium.</title>
        <authorList>
            <person name="Tortoli E."/>
            <person name="Trovato A."/>
            <person name="Cirillo D.M."/>
        </authorList>
    </citation>
    <scope>NUCLEOTIDE SEQUENCE [LARGE SCALE GENOMIC DNA]</scope>
    <source>
        <strain evidence="1 2">ATCC 33027</strain>
    </source>
</reference>
<gene>
    <name evidence="1" type="ORF">CG716_21895</name>
</gene>
<organism evidence="1 2">
    <name type="scientific">Mycolicibacterium sphagni</name>
    <dbReference type="NCBI Taxonomy" id="1786"/>
    <lineage>
        <taxon>Bacteria</taxon>
        <taxon>Bacillati</taxon>
        <taxon>Actinomycetota</taxon>
        <taxon>Actinomycetes</taxon>
        <taxon>Mycobacteriales</taxon>
        <taxon>Mycobacteriaceae</taxon>
        <taxon>Mycolicibacterium</taxon>
    </lineage>
</organism>
<dbReference type="AlphaFoldDB" id="A0A255DD49"/>
<keyword evidence="2" id="KW-1185">Reference proteome</keyword>
<dbReference type="EMBL" id="NOZR01000021">
    <property type="protein sequence ID" value="OYN76541.1"/>
    <property type="molecule type" value="Genomic_DNA"/>
</dbReference>
<name>A0A255DD49_9MYCO</name>
<dbReference type="NCBIfam" id="NF046112">
    <property type="entry name" value="MSMEG_6209_Nter"/>
    <property type="match status" value="1"/>
</dbReference>
<comment type="caution">
    <text evidence="1">The sequence shown here is derived from an EMBL/GenBank/DDBJ whole genome shotgun (WGS) entry which is preliminary data.</text>
</comment>
<dbReference type="Proteomes" id="UP000216063">
    <property type="component" value="Unassembled WGS sequence"/>
</dbReference>
<evidence type="ECO:0000313" key="1">
    <source>
        <dbReference type="EMBL" id="OYN76541.1"/>
    </source>
</evidence>
<evidence type="ECO:0008006" key="3">
    <source>
        <dbReference type="Google" id="ProtNLM"/>
    </source>
</evidence>
<dbReference type="OrthoDB" id="4277148at2"/>
<sequence>MGQNNEQARIAQLIERLADAHSDVPSEQITLTVHDVLAGFSGASVREFVPLLVERRVRQQLAQMQPI</sequence>
<proteinExistence type="predicted"/>